<keyword evidence="3 7" id="KW-1133">Transmembrane helix</keyword>
<sequence length="569" mass="63749">MTENQDSEGEIHPLKNDEVRNQDTNDISNRHKGTKIKKFTKFGQLSHWRTAAFFVALFLCLIVVFAFSFIIPCPVRPVSQRAWNKTFENAVSYPFFTLWDMNRDKVSDVIFALKYSNNTIVNGSCAAEGLTFPCAYVTVLSGTNGSLLWQRALAEDVQHVQCGIEHLSGRETSGCLIIGTPYLLTAISSSGDTLWILNASFAVNLSVIGPALILPDLDGDGVGDLLMFFTPNQVSPVSKLILRLLSGKSGDPIGQAVYHNVTENFEPLSPLIHITNTGAYYVLFIEGTVQGVALKDIYLQATGMLQTADKLNADVLKSDSEWEKKTDPVLKKIQIHNSRTAKYLQVVHAQGEKAGKLLISTEDRVELLDGQSLQTYWLHNISHLQGAPVSGYFNADDVFDFLIEDFIEKNRKKITIVDGKTGKILWEEDLICRKDCPKPSSINTVSRTAFLFWGELPTHTNGSVPEDLTENRHYLYMAHPSHPYVMLELKNTTENVLSFTTALFESSRHACNVLLLGQPVGSKQGPLTIIKQKLKESISFSTVRRLNKGHDVFSDAEIKEYYYRIRYRN</sequence>
<feature type="transmembrane region" description="Helical" evidence="7">
    <location>
        <begin position="51"/>
        <end position="71"/>
    </location>
</feature>
<dbReference type="Proteomes" id="UP000287033">
    <property type="component" value="Unassembled WGS sequence"/>
</dbReference>
<dbReference type="InterPro" id="IPR055409">
    <property type="entry name" value="Beta-prop_FAM234A_B"/>
</dbReference>
<dbReference type="SUPFAM" id="SSF50998">
    <property type="entry name" value="Quinoprotein alcohol dehydrogenase-like"/>
    <property type="match status" value="1"/>
</dbReference>
<evidence type="ECO:0000256" key="7">
    <source>
        <dbReference type="SAM" id="Phobius"/>
    </source>
</evidence>
<dbReference type="OrthoDB" id="6364780at2759"/>
<accession>A0A401SRN3</accession>
<evidence type="ECO:0000313" key="9">
    <source>
        <dbReference type="EMBL" id="GCC33064.1"/>
    </source>
</evidence>
<comment type="similarity">
    <text evidence="5">Belongs to the FAM234 family.</text>
</comment>
<reference evidence="9 10" key="1">
    <citation type="journal article" date="2018" name="Nat. Ecol. Evol.">
        <title>Shark genomes provide insights into elasmobranch evolution and the origin of vertebrates.</title>
        <authorList>
            <person name="Hara Y"/>
            <person name="Yamaguchi K"/>
            <person name="Onimaru K"/>
            <person name="Kadota M"/>
            <person name="Koyanagi M"/>
            <person name="Keeley SD"/>
            <person name="Tatsumi K"/>
            <person name="Tanaka K"/>
            <person name="Motone F"/>
            <person name="Kageyama Y"/>
            <person name="Nozu R"/>
            <person name="Adachi N"/>
            <person name="Nishimura O"/>
            <person name="Nakagawa R"/>
            <person name="Tanegashima C"/>
            <person name="Kiyatake I"/>
            <person name="Matsumoto R"/>
            <person name="Murakumo K"/>
            <person name="Nishida K"/>
            <person name="Terakita A"/>
            <person name="Kuratani S"/>
            <person name="Sato K"/>
            <person name="Hyodo S Kuraku.S."/>
        </authorList>
    </citation>
    <scope>NUCLEOTIDE SEQUENCE [LARGE SCALE GENOMIC DNA]</scope>
</reference>
<dbReference type="PANTHER" id="PTHR21419:SF7">
    <property type="entry name" value="PROTEIN FAM234A"/>
    <property type="match status" value="1"/>
</dbReference>
<evidence type="ECO:0000256" key="6">
    <source>
        <dbReference type="SAM" id="MobiDB-lite"/>
    </source>
</evidence>
<dbReference type="PANTHER" id="PTHR21419">
    <property type="match status" value="1"/>
</dbReference>
<dbReference type="OMA" id="QTNENEM"/>
<name>A0A401SRN3_CHIPU</name>
<feature type="domain" description="FAM234A/B beta-propeller" evidence="8">
    <location>
        <begin position="83"/>
        <end position="568"/>
    </location>
</feature>
<feature type="region of interest" description="Disordered" evidence="6">
    <location>
        <begin position="1"/>
        <end position="30"/>
    </location>
</feature>
<proteinExistence type="inferred from homology"/>
<dbReference type="EMBL" id="BEZZ01000484">
    <property type="protein sequence ID" value="GCC33064.1"/>
    <property type="molecule type" value="Genomic_DNA"/>
</dbReference>
<comment type="subcellular location">
    <subcellularLocation>
        <location evidence="1">Membrane</location>
        <topology evidence="1">Single-pass membrane protein</topology>
    </subcellularLocation>
</comment>
<gene>
    <name evidence="9" type="ORF">chiPu_0011531</name>
</gene>
<comment type="caution">
    <text evidence="9">The sequence shown here is derived from an EMBL/GenBank/DDBJ whole genome shotgun (WGS) entry which is preliminary data.</text>
</comment>
<dbReference type="InterPro" id="IPR045232">
    <property type="entry name" value="FAM234"/>
</dbReference>
<dbReference type="Pfam" id="PF23727">
    <property type="entry name" value="Beta-prop_FAM234A_B"/>
    <property type="match status" value="1"/>
</dbReference>
<keyword evidence="2 7" id="KW-0812">Transmembrane</keyword>
<evidence type="ECO:0000256" key="5">
    <source>
        <dbReference type="ARBA" id="ARBA00025791"/>
    </source>
</evidence>
<evidence type="ECO:0000313" key="10">
    <source>
        <dbReference type="Proteomes" id="UP000287033"/>
    </source>
</evidence>
<keyword evidence="4 7" id="KW-0472">Membrane</keyword>
<evidence type="ECO:0000256" key="1">
    <source>
        <dbReference type="ARBA" id="ARBA00004167"/>
    </source>
</evidence>
<dbReference type="GO" id="GO:0016020">
    <property type="term" value="C:membrane"/>
    <property type="evidence" value="ECO:0007669"/>
    <property type="project" value="UniProtKB-SubCell"/>
</dbReference>
<protein>
    <recommendedName>
        <fullName evidence="8">FAM234A/B beta-propeller domain-containing protein</fullName>
    </recommendedName>
</protein>
<dbReference type="AlphaFoldDB" id="A0A401SRN3"/>
<evidence type="ECO:0000256" key="2">
    <source>
        <dbReference type="ARBA" id="ARBA00022692"/>
    </source>
</evidence>
<feature type="compositionally biased region" description="Basic and acidic residues" evidence="6">
    <location>
        <begin position="9"/>
        <end position="23"/>
    </location>
</feature>
<evidence type="ECO:0000256" key="3">
    <source>
        <dbReference type="ARBA" id="ARBA00022989"/>
    </source>
</evidence>
<keyword evidence="10" id="KW-1185">Reference proteome</keyword>
<evidence type="ECO:0000259" key="8">
    <source>
        <dbReference type="Pfam" id="PF23727"/>
    </source>
</evidence>
<dbReference type="InterPro" id="IPR011047">
    <property type="entry name" value="Quinoprotein_ADH-like_sf"/>
</dbReference>
<organism evidence="9 10">
    <name type="scientific">Chiloscyllium punctatum</name>
    <name type="common">Brownbanded bambooshark</name>
    <name type="synonym">Hemiscyllium punctatum</name>
    <dbReference type="NCBI Taxonomy" id="137246"/>
    <lineage>
        <taxon>Eukaryota</taxon>
        <taxon>Metazoa</taxon>
        <taxon>Chordata</taxon>
        <taxon>Craniata</taxon>
        <taxon>Vertebrata</taxon>
        <taxon>Chondrichthyes</taxon>
        <taxon>Elasmobranchii</taxon>
        <taxon>Galeomorphii</taxon>
        <taxon>Galeoidea</taxon>
        <taxon>Orectolobiformes</taxon>
        <taxon>Hemiscylliidae</taxon>
        <taxon>Chiloscyllium</taxon>
    </lineage>
</organism>
<evidence type="ECO:0000256" key="4">
    <source>
        <dbReference type="ARBA" id="ARBA00023136"/>
    </source>
</evidence>